<proteinExistence type="predicted"/>
<protein>
    <submittedName>
        <fullName evidence="2">Uncharacterized protein</fullName>
    </submittedName>
</protein>
<gene>
    <name evidence="2" type="ORF">VNE69_02144</name>
</gene>
<dbReference type="GeneID" id="90540434"/>
<reference evidence="2" key="1">
    <citation type="journal article" date="2024" name="BMC Genomics">
        <title>Functional annotation of a divergent genome using sequence and structure-based similarity.</title>
        <authorList>
            <person name="Svedberg D."/>
            <person name="Winiger R.R."/>
            <person name="Berg A."/>
            <person name="Sharma H."/>
            <person name="Tellgren-Roth C."/>
            <person name="Debrunner-Vossbrinck B.A."/>
            <person name="Vossbrinck C.R."/>
            <person name="Barandun J."/>
        </authorList>
    </citation>
    <scope>NUCLEOTIDE SEQUENCE</scope>
    <source>
        <strain evidence="2">Illinois isolate</strain>
    </source>
</reference>
<keyword evidence="1" id="KW-0472">Membrane</keyword>
<keyword evidence="1" id="KW-0812">Transmembrane</keyword>
<keyword evidence="1" id="KW-1133">Transmembrane helix</keyword>
<accession>A0AAX4J9L1</accession>
<feature type="transmembrane region" description="Helical" evidence="1">
    <location>
        <begin position="12"/>
        <end position="30"/>
    </location>
</feature>
<dbReference type="AlphaFoldDB" id="A0AAX4J9L1"/>
<name>A0AAX4J9L1_9MICR</name>
<organism evidence="2 3">
    <name type="scientific">Vairimorpha necatrix</name>
    <dbReference type="NCBI Taxonomy" id="6039"/>
    <lineage>
        <taxon>Eukaryota</taxon>
        <taxon>Fungi</taxon>
        <taxon>Fungi incertae sedis</taxon>
        <taxon>Microsporidia</taxon>
        <taxon>Nosematidae</taxon>
        <taxon>Vairimorpha</taxon>
    </lineage>
</organism>
<dbReference type="Proteomes" id="UP001334084">
    <property type="component" value="Chromosome 2"/>
</dbReference>
<evidence type="ECO:0000313" key="2">
    <source>
        <dbReference type="EMBL" id="WUR02620.1"/>
    </source>
</evidence>
<evidence type="ECO:0000313" key="3">
    <source>
        <dbReference type="Proteomes" id="UP001334084"/>
    </source>
</evidence>
<dbReference type="RefSeq" id="XP_065328765.1">
    <property type="nucleotide sequence ID" value="XM_065472693.1"/>
</dbReference>
<keyword evidence="3" id="KW-1185">Reference proteome</keyword>
<dbReference type="KEGG" id="vnx:VNE69_02144"/>
<evidence type="ECO:0000256" key="1">
    <source>
        <dbReference type="SAM" id="Phobius"/>
    </source>
</evidence>
<dbReference type="EMBL" id="CP142727">
    <property type="protein sequence ID" value="WUR02620.1"/>
    <property type="molecule type" value="Genomic_DNA"/>
</dbReference>
<sequence length="180" mass="21927">MQDLFFSRKYLRRKIIFITPIITAILHFYWRKKQESKPAYCFVETPTTNHHRTPWTWNPTPKHDSPLLEIKKCDRSQIRLNTSDFRPFVEYHRGRSNKVYVPKVSEEHKLFMANEYKTLIETLARKLNETYESAVPWWNFLKWIYKMYNWCRKTYNIADDFIRNSVLTKIKNLFGYVSCA</sequence>